<comment type="pathway">
    <text evidence="3">Protein modification.</text>
</comment>
<evidence type="ECO:0000256" key="3">
    <source>
        <dbReference type="ARBA" id="ARBA00043952"/>
    </source>
</evidence>
<dbReference type="EMBL" id="ML002571">
    <property type="protein sequence ID" value="RKP36929.1"/>
    <property type="molecule type" value="Genomic_DNA"/>
</dbReference>
<reference evidence="6" key="1">
    <citation type="journal article" date="2018" name="Nat. Microbiol.">
        <title>Leveraging single-cell genomics to expand the fungal tree of life.</title>
        <authorList>
            <person name="Ahrendt S.R."/>
            <person name="Quandt C.A."/>
            <person name="Ciobanu D."/>
            <person name="Clum A."/>
            <person name="Salamov A."/>
            <person name="Andreopoulos B."/>
            <person name="Cheng J.F."/>
            <person name="Woyke T."/>
            <person name="Pelin A."/>
            <person name="Henrissat B."/>
            <person name="Reynolds N.K."/>
            <person name="Benny G.L."/>
            <person name="Smith M.E."/>
            <person name="James T.Y."/>
            <person name="Grigoriev I.V."/>
        </authorList>
    </citation>
    <scope>NUCLEOTIDE SEQUENCE [LARGE SCALE GENOMIC DNA]</scope>
    <source>
        <strain evidence="6">RSA 468</strain>
    </source>
</reference>
<dbReference type="PANTHER" id="PTHR46042">
    <property type="entry name" value="DIPHTHINE METHYLTRANSFERASE"/>
    <property type="match status" value="1"/>
</dbReference>
<keyword evidence="6" id="KW-1185">Reference proteome</keyword>
<name>A0A4V1J4W0_9FUNG</name>
<evidence type="ECO:0000313" key="5">
    <source>
        <dbReference type="EMBL" id="RKP36929.1"/>
    </source>
</evidence>
<dbReference type="GO" id="GO:0061685">
    <property type="term" value="F:diphthine methylesterase activity"/>
    <property type="evidence" value="ECO:0007669"/>
    <property type="project" value="TreeGrafter"/>
</dbReference>
<dbReference type="AlphaFoldDB" id="A0A4V1J4W0"/>
<feature type="region of interest" description="Disordered" evidence="4">
    <location>
        <begin position="97"/>
        <end position="116"/>
    </location>
</feature>
<dbReference type="STRING" id="215637.A0A4V1J4W0"/>
<gene>
    <name evidence="5" type="ORF">BJ085DRAFT_37343</name>
</gene>
<keyword evidence="1" id="KW-0853">WD repeat</keyword>
<evidence type="ECO:0000256" key="2">
    <source>
        <dbReference type="ARBA" id="ARBA00022737"/>
    </source>
</evidence>
<feature type="compositionally biased region" description="Low complexity" evidence="4">
    <location>
        <begin position="97"/>
        <end position="106"/>
    </location>
</feature>
<organism evidence="5 6">
    <name type="scientific">Dimargaris cristalligena</name>
    <dbReference type="NCBI Taxonomy" id="215637"/>
    <lineage>
        <taxon>Eukaryota</taxon>
        <taxon>Fungi</taxon>
        <taxon>Fungi incertae sedis</taxon>
        <taxon>Zoopagomycota</taxon>
        <taxon>Kickxellomycotina</taxon>
        <taxon>Dimargaritomycetes</taxon>
        <taxon>Dimargaritales</taxon>
        <taxon>Dimargaritaceae</taxon>
        <taxon>Dimargaris</taxon>
    </lineage>
</organism>
<keyword evidence="2" id="KW-0677">Repeat</keyword>
<evidence type="ECO:0000313" key="6">
    <source>
        <dbReference type="Proteomes" id="UP000268162"/>
    </source>
</evidence>
<dbReference type="Proteomes" id="UP000268162">
    <property type="component" value="Unassembled WGS sequence"/>
</dbReference>
<evidence type="ECO:0008006" key="7">
    <source>
        <dbReference type="Google" id="ProtNLM"/>
    </source>
</evidence>
<feature type="region of interest" description="Disordered" evidence="4">
    <location>
        <begin position="45"/>
        <end position="79"/>
    </location>
</feature>
<dbReference type="PANTHER" id="PTHR46042:SF1">
    <property type="entry name" value="DIPHTHINE METHYLTRANSFERASE"/>
    <property type="match status" value="1"/>
</dbReference>
<proteinExistence type="predicted"/>
<dbReference type="InterPro" id="IPR052415">
    <property type="entry name" value="Diphthine_MTase"/>
</dbReference>
<dbReference type="GO" id="GO:0017183">
    <property type="term" value="P:protein histidyl modification to diphthamide"/>
    <property type="evidence" value="ECO:0007669"/>
    <property type="project" value="TreeGrafter"/>
</dbReference>
<evidence type="ECO:0000256" key="4">
    <source>
        <dbReference type="SAM" id="MobiDB-lite"/>
    </source>
</evidence>
<accession>A0A4V1J4W0</accession>
<evidence type="ECO:0000256" key="1">
    <source>
        <dbReference type="ARBA" id="ARBA00022574"/>
    </source>
</evidence>
<dbReference type="GO" id="GO:0005737">
    <property type="term" value="C:cytoplasm"/>
    <property type="evidence" value="ECO:0007669"/>
    <property type="project" value="TreeGrafter"/>
</dbReference>
<sequence length="298" mass="31856">MTVQIRNSYQHLDTGYTADAVEFFPLPGDYGRRFICASYYLTPESTTTTGSSTAQPTDSEACPAGVSPAATPAESGTERSRIGQLIVVDVVGPTTATPSAETAETEPLPKDVVAPAQPGPLPLFGMREVERHDRAGVFDIKWCPRPLVFTSDAYTATGNGNGAQGVLAQAGADGTVTLLTASASSSSSLSNDTWLRPFSQYQYRDDHPDTGATSAAGPGTFYLSLDWSVRPGPHAAEPISLAHGLPRLITSRNDGHLQLFQITPQGGLQSTAEWYAHDFEAWITAFDKWQPEVVYSGK</sequence>
<protein>
    <recommendedName>
        <fullName evidence="7">WD40-repeat-containing domain protein</fullName>
    </recommendedName>
</protein>